<evidence type="ECO:0000256" key="1">
    <source>
        <dbReference type="SAM" id="MobiDB-lite"/>
    </source>
</evidence>
<gene>
    <name evidence="2" type="ORF">DPMN_152258</name>
</gene>
<reference evidence="2" key="1">
    <citation type="journal article" date="2019" name="bioRxiv">
        <title>The Genome of the Zebra Mussel, Dreissena polymorpha: A Resource for Invasive Species Research.</title>
        <authorList>
            <person name="McCartney M.A."/>
            <person name="Auch B."/>
            <person name="Kono T."/>
            <person name="Mallez S."/>
            <person name="Zhang Y."/>
            <person name="Obille A."/>
            <person name="Becker A."/>
            <person name="Abrahante J.E."/>
            <person name="Garbe J."/>
            <person name="Badalamenti J.P."/>
            <person name="Herman A."/>
            <person name="Mangelson H."/>
            <person name="Liachko I."/>
            <person name="Sullivan S."/>
            <person name="Sone E.D."/>
            <person name="Koren S."/>
            <person name="Silverstein K.A.T."/>
            <person name="Beckman K.B."/>
            <person name="Gohl D.M."/>
        </authorList>
    </citation>
    <scope>NUCLEOTIDE SEQUENCE</scope>
    <source>
        <strain evidence="2">Duluth1</strain>
        <tissue evidence="2">Whole animal</tissue>
    </source>
</reference>
<evidence type="ECO:0000313" key="3">
    <source>
        <dbReference type="Proteomes" id="UP000828390"/>
    </source>
</evidence>
<organism evidence="2 3">
    <name type="scientific">Dreissena polymorpha</name>
    <name type="common">Zebra mussel</name>
    <name type="synonym">Mytilus polymorpha</name>
    <dbReference type="NCBI Taxonomy" id="45954"/>
    <lineage>
        <taxon>Eukaryota</taxon>
        <taxon>Metazoa</taxon>
        <taxon>Spiralia</taxon>
        <taxon>Lophotrochozoa</taxon>
        <taxon>Mollusca</taxon>
        <taxon>Bivalvia</taxon>
        <taxon>Autobranchia</taxon>
        <taxon>Heteroconchia</taxon>
        <taxon>Euheterodonta</taxon>
        <taxon>Imparidentia</taxon>
        <taxon>Neoheterodontei</taxon>
        <taxon>Myida</taxon>
        <taxon>Dreissenoidea</taxon>
        <taxon>Dreissenidae</taxon>
        <taxon>Dreissena</taxon>
    </lineage>
</organism>
<feature type="compositionally biased region" description="Polar residues" evidence="1">
    <location>
        <begin position="37"/>
        <end position="54"/>
    </location>
</feature>
<keyword evidence="3" id="KW-1185">Reference proteome</keyword>
<evidence type="ECO:0000313" key="2">
    <source>
        <dbReference type="EMBL" id="KAH3798656.1"/>
    </source>
</evidence>
<comment type="caution">
    <text evidence="2">The sequence shown here is derived from an EMBL/GenBank/DDBJ whole genome shotgun (WGS) entry which is preliminary data.</text>
</comment>
<sequence>MLRADTESRIQAFEQKCLQKLFQIPYTEHRTNEHVRNMTSTLVGPQESPSGDRQ</sequence>
<dbReference type="Proteomes" id="UP000828390">
    <property type="component" value="Unassembled WGS sequence"/>
</dbReference>
<feature type="region of interest" description="Disordered" evidence="1">
    <location>
        <begin position="32"/>
        <end position="54"/>
    </location>
</feature>
<name>A0A9D4FKY9_DREPO</name>
<dbReference type="EMBL" id="JAIWYP010000007">
    <property type="protein sequence ID" value="KAH3798656.1"/>
    <property type="molecule type" value="Genomic_DNA"/>
</dbReference>
<reference evidence="2" key="2">
    <citation type="submission" date="2020-11" db="EMBL/GenBank/DDBJ databases">
        <authorList>
            <person name="McCartney M.A."/>
            <person name="Auch B."/>
            <person name="Kono T."/>
            <person name="Mallez S."/>
            <person name="Becker A."/>
            <person name="Gohl D.M."/>
            <person name="Silverstein K.A.T."/>
            <person name="Koren S."/>
            <person name="Bechman K.B."/>
            <person name="Herman A."/>
            <person name="Abrahante J.E."/>
            <person name="Garbe J."/>
        </authorList>
    </citation>
    <scope>NUCLEOTIDE SEQUENCE</scope>
    <source>
        <strain evidence="2">Duluth1</strain>
        <tissue evidence="2">Whole animal</tissue>
    </source>
</reference>
<proteinExistence type="predicted"/>
<protein>
    <submittedName>
        <fullName evidence="2">Uncharacterized protein</fullName>
    </submittedName>
</protein>
<accession>A0A9D4FKY9</accession>
<dbReference type="AlphaFoldDB" id="A0A9D4FKY9"/>